<dbReference type="Proteomes" id="UP001208649">
    <property type="component" value="Unassembled WGS sequence"/>
</dbReference>
<evidence type="ECO:0008006" key="3">
    <source>
        <dbReference type="Google" id="ProtNLM"/>
    </source>
</evidence>
<name>A0ABT2W4B2_9FLAO</name>
<keyword evidence="2" id="KW-1185">Reference proteome</keyword>
<gene>
    <name evidence="1" type="ORF">NZ698_07615</name>
</gene>
<comment type="caution">
    <text evidence="1">The sequence shown here is derived from an EMBL/GenBank/DDBJ whole genome shotgun (WGS) entry which is preliminary data.</text>
</comment>
<dbReference type="Gene3D" id="3.60.20.10">
    <property type="entry name" value="Glutamine Phosphoribosylpyrophosphate, subunit 1, domain 1"/>
    <property type="match status" value="1"/>
</dbReference>
<evidence type="ECO:0000313" key="1">
    <source>
        <dbReference type="EMBL" id="MCU7617061.1"/>
    </source>
</evidence>
<protein>
    <recommendedName>
        <fullName evidence="3">Asparagine synthetase domain-containing protein</fullName>
    </recommendedName>
</protein>
<proteinExistence type="predicted"/>
<reference evidence="2" key="1">
    <citation type="submission" date="2023-07" db="EMBL/GenBank/DDBJ databases">
        <title>Chryseobacterium sp. strain PBS4-4 Genome sequencing and assembly.</title>
        <authorList>
            <person name="Jung Y."/>
        </authorList>
    </citation>
    <scope>NUCLEOTIDE SEQUENCE [LARGE SCALE GENOMIC DNA]</scope>
    <source>
        <strain evidence="2">PBS4-4</strain>
    </source>
</reference>
<evidence type="ECO:0000313" key="2">
    <source>
        <dbReference type="Proteomes" id="UP001208649"/>
    </source>
</evidence>
<organism evidence="1 2">
    <name type="scientific">Chryseobacterium edaphi</name>
    <dbReference type="NCBI Taxonomy" id="2976532"/>
    <lineage>
        <taxon>Bacteria</taxon>
        <taxon>Pseudomonadati</taxon>
        <taxon>Bacteroidota</taxon>
        <taxon>Flavobacteriia</taxon>
        <taxon>Flavobacteriales</taxon>
        <taxon>Weeksellaceae</taxon>
        <taxon>Chryseobacterium group</taxon>
        <taxon>Chryseobacterium</taxon>
    </lineage>
</organism>
<accession>A0ABT2W4B2</accession>
<dbReference type="EMBL" id="JAOTEM010000001">
    <property type="protein sequence ID" value="MCU7617061.1"/>
    <property type="molecule type" value="Genomic_DNA"/>
</dbReference>
<dbReference type="InterPro" id="IPR029055">
    <property type="entry name" value="Ntn_hydrolases_N"/>
</dbReference>
<dbReference type="RefSeq" id="WP_263002478.1">
    <property type="nucleotide sequence ID" value="NZ_JAOTEM010000001.1"/>
</dbReference>
<sequence length="431" mass="50488">MICLKNIIFFGECFDFENPAHSNKEIVEYLQKCDFKEKIDKIERLSGFFIIIFSENRNTYVFNDATGQLEIFIYQKDSDLYISSQPNLITHISKKTDYHDNLPSYIANEKINIFSRTPYKHITKLISNFYYDVNECKYSRIPRTDYLPKLSNYQVAGLALGILQNSIVSMASRKKLGIAVTAGWDSRILFASSLFSSKNISYYVLNHPSEYGKQDVKTAREVADCFAKKLNIIDYDLVSAKCENESIDLWKDDKKIRKISNVMNNHYPNTYLINGNVSEIARNFYDPLPNKLSVDDVCYIIGIKNGNYEKEAVSEWLNKADPNVHLLDSIYWEHKMPNWAGSNKSISNTCNTIISPFNNRYLLNLLLSTDRRDRDKYFHKIYLLILEMIDEKLTKIPINPTEKNRQICLMKRLHIYPAYRYLYFKSRKLKF</sequence>